<dbReference type="Pfam" id="PF23138">
    <property type="entry name" value="CTLH_Armc9"/>
    <property type="match status" value="1"/>
</dbReference>
<keyword evidence="3" id="KW-1185">Reference proteome</keyword>
<organism evidence="2 3">
    <name type="scientific">Daphnia pulex</name>
    <name type="common">Water flea</name>
    <dbReference type="NCBI Taxonomy" id="6669"/>
    <lineage>
        <taxon>Eukaryota</taxon>
        <taxon>Metazoa</taxon>
        <taxon>Ecdysozoa</taxon>
        <taxon>Arthropoda</taxon>
        <taxon>Crustacea</taxon>
        <taxon>Branchiopoda</taxon>
        <taxon>Diplostraca</taxon>
        <taxon>Cladocera</taxon>
        <taxon>Anomopoda</taxon>
        <taxon>Daphniidae</taxon>
        <taxon>Daphnia</taxon>
    </lineage>
</organism>
<name>E9HE14_DAPPU</name>
<dbReference type="InterPro" id="IPR040369">
    <property type="entry name" value="ARMC9"/>
</dbReference>
<reference evidence="2 3" key="1">
    <citation type="journal article" date="2011" name="Science">
        <title>The ecoresponsive genome of Daphnia pulex.</title>
        <authorList>
            <person name="Colbourne J.K."/>
            <person name="Pfrender M.E."/>
            <person name="Gilbert D."/>
            <person name="Thomas W.K."/>
            <person name="Tucker A."/>
            <person name="Oakley T.H."/>
            <person name="Tokishita S."/>
            <person name="Aerts A."/>
            <person name="Arnold G.J."/>
            <person name="Basu M.K."/>
            <person name="Bauer D.J."/>
            <person name="Caceres C.E."/>
            <person name="Carmel L."/>
            <person name="Casola C."/>
            <person name="Choi J.H."/>
            <person name="Detter J.C."/>
            <person name="Dong Q."/>
            <person name="Dusheyko S."/>
            <person name="Eads B.D."/>
            <person name="Frohlich T."/>
            <person name="Geiler-Samerotte K.A."/>
            <person name="Gerlach D."/>
            <person name="Hatcher P."/>
            <person name="Jogdeo S."/>
            <person name="Krijgsveld J."/>
            <person name="Kriventseva E.V."/>
            <person name="Kultz D."/>
            <person name="Laforsch C."/>
            <person name="Lindquist E."/>
            <person name="Lopez J."/>
            <person name="Manak J.R."/>
            <person name="Muller J."/>
            <person name="Pangilinan J."/>
            <person name="Patwardhan R.P."/>
            <person name="Pitluck S."/>
            <person name="Pritham E.J."/>
            <person name="Rechtsteiner A."/>
            <person name="Rho M."/>
            <person name="Rogozin I.B."/>
            <person name="Sakarya O."/>
            <person name="Salamov A."/>
            <person name="Schaack S."/>
            <person name="Shapiro H."/>
            <person name="Shiga Y."/>
            <person name="Skalitzky C."/>
            <person name="Smith Z."/>
            <person name="Souvorov A."/>
            <person name="Sung W."/>
            <person name="Tang Z."/>
            <person name="Tsuchiya D."/>
            <person name="Tu H."/>
            <person name="Vos H."/>
            <person name="Wang M."/>
            <person name="Wolf Y.I."/>
            <person name="Yamagata H."/>
            <person name="Yamada T."/>
            <person name="Ye Y."/>
            <person name="Shaw J.R."/>
            <person name="Andrews J."/>
            <person name="Crease T.J."/>
            <person name="Tang H."/>
            <person name="Lucas S.M."/>
            <person name="Robertson H.M."/>
            <person name="Bork P."/>
            <person name="Koonin E.V."/>
            <person name="Zdobnov E.M."/>
            <person name="Grigoriev I.V."/>
            <person name="Lynch M."/>
            <person name="Boore J.L."/>
        </authorList>
    </citation>
    <scope>NUCLEOTIDE SEQUENCE [LARGE SCALE GENOMIC DNA]</scope>
</reference>
<dbReference type="Proteomes" id="UP000000305">
    <property type="component" value="Unassembled WGS sequence"/>
</dbReference>
<dbReference type="InterPro" id="IPR056327">
    <property type="entry name" value="ARMC9_CTLH-like_dom"/>
</dbReference>
<dbReference type="KEGG" id="dpx:DAPPUDRAFT_328552"/>
<dbReference type="EMBL" id="GL732626">
    <property type="protein sequence ID" value="EFX70035.1"/>
    <property type="molecule type" value="Genomic_DNA"/>
</dbReference>
<feature type="domain" description="ARMC9 CTLH-like" evidence="1">
    <location>
        <begin position="88"/>
        <end position="171"/>
    </location>
</feature>
<dbReference type="AlphaFoldDB" id="E9HE14"/>
<protein>
    <recommendedName>
        <fullName evidence="1">ARMC9 CTLH-like domain-containing protein</fullName>
    </recommendedName>
</protein>
<proteinExistence type="predicted"/>
<evidence type="ECO:0000313" key="3">
    <source>
        <dbReference type="Proteomes" id="UP000000305"/>
    </source>
</evidence>
<dbReference type="PANTHER" id="PTHR14881">
    <property type="entry name" value="LISH DOMAIN-CONTAINING PROTEIN ARMC9"/>
    <property type="match status" value="1"/>
</dbReference>
<gene>
    <name evidence="2" type="ORF">DAPPUDRAFT_328552</name>
</gene>
<dbReference type="HOGENOM" id="CLU_957306_0_0_1"/>
<dbReference type="InParanoid" id="E9HE14"/>
<evidence type="ECO:0000313" key="2">
    <source>
        <dbReference type="EMBL" id="EFX70035.1"/>
    </source>
</evidence>
<dbReference type="GO" id="GO:0060271">
    <property type="term" value="P:cilium assembly"/>
    <property type="evidence" value="ECO:0007669"/>
    <property type="project" value="InterPro"/>
</dbReference>
<sequence>MNTANLSEELNFVRSCGQEKRNLDLITLIKGFVPSKTISRIGERCVRGEKTCRARRTNPKCDVQVWESLVGKPEESLADPNYDLFLLVDFKLQVYFTVFQTSINNGEKKARKKFSNFLQEKGSVYSKFNELAPYFAIPYIENQNHFLLNEILKDEWVQHLKTQWKDFLEKRITHIHGDDKIRLEQQNRKYFNLKAKFTKLKDDHKSLLDLATRLVAALEESIRGDTKCSLETFENYNQQIMIYSHSLLKTNLKEATLIKIEIFLLDFRAGGAKKFSRDREILFVYIIVDYY</sequence>
<dbReference type="PANTHER" id="PTHR14881:SF4">
    <property type="entry name" value="LISH DOMAIN-CONTAINING PROTEIN ARMC9"/>
    <property type="match status" value="1"/>
</dbReference>
<accession>E9HE14</accession>
<evidence type="ECO:0000259" key="1">
    <source>
        <dbReference type="Pfam" id="PF23138"/>
    </source>
</evidence>
<dbReference type="OrthoDB" id="538223at2759"/>
<dbReference type="GO" id="GO:0036064">
    <property type="term" value="C:ciliary basal body"/>
    <property type="evidence" value="ECO:0007669"/>
    <property type="project" value="InterPro"/>
</dbReference>